<accession>S9R7U5</accession>
<dbReference type="GO" id="GO:0089701">
    <property type="term" value="C:U2AF complex"/>
    <property type="evidence" value="ECO:0007669"/>
    <property type="project" value="EnsemblFungi"/>
</dbReference>
<dbReference type="NCBIfam" id="TIGR01642">
    <property type="entry name" value="U2AF_lg"/>
    <property type="match status" value="1"/>
</dbReference>
<evidence type="ECO:0000256" key="5">
    <source>
        <dbReference type="ARBA" id="ARBA00023187"/>
    </source>
</evidence>
<comment type="function">
    <text evidence="8">Necessary for the splicing of pre-mRNA.</text>
</comment>
<evidence type="ECO:0000256" key="3">
    <source>
        <dbReference type="ARBA" id="ARBA00022737"/>
    </source>
</evidence>
<feature type="region of interest" description="Disordered" evidence="9">
    <location>
        <begin position="1"/>
        <end position="107"/>
    </location>
</feature>
<evidence type="ECO:0000256" key="2">
    <source>
        <dbReference type="ARBA" id="ARBA00022664"/>
    </source>
</evidence>
<evidence type="ECO:0000256" key="1">
    <source>
        <dbReference type="ARBA" id="ARBA00004123"/>
    </source>
</evidence>
<reference evidence="11 12" key="1">
    <citation type="journal article" date="2011" name="Science">
        <title>Comparative functional genomics of the fission yeasts.</title>
        <authorList>
            <person name="Rhind N."/>
            <person name="Chen Z."/>
            <person name="Yassour M."/>
            <person name="Thompson D.A."/>
            <person name="Haas B.J."/>
            <person name="Habib N."/>
            <person name="Wapinski I."/>
            <person name="Roy S."/>
            <person name="Lin M.F."/>
            <person name="Heiman D.I."/>
            <person name="Young S.K."/>
            <person name="Furuya K."/>
            <person name="Guo Y."/>
            <person name="Pidoux A."/>
            <person name="Chen H.M."/>
            <person name="Robbertse B."/>
            <person name="Goldberg J.M."/>
            <person name="Aoki K."/>
            <person name="Bayne E.H."/>
            <person name="Berlin A.M."/>
            <person name="Desjardins C.A."/>
            <person name="Dobbs E."/>
            <person name="Dukaj L."/>
            <person name="Fan L."/>
            <person name="FitzGerald M.G."/>
            <person name="French C."/>
            <person name="Gujja S."/>
            <person name="Hansen K."/>
            <person name="Keifenheim D."/>
            <person name="Levin J.Z."/>
            <person name="Mosher R.A."/>
            <person name="Mueller C.A."/>
            <person name="Pfiffner J."/>
            <person name="Priest M."/>
            <person name="Russ C."/>
            <person name="Smialowska A."/>
            <person name="Swoboda P."/>
            <person name="Sykes S.M."/>
            <person name="Vaughn M."/>
            <person name="Vengrova S."/>
            <person name="Yoder R."/>
            <person name="Zeng Q."/>
            <person name="Allshire R."/>
            <person name="Baulcombe D."/>
            <person name="Birren B.W."/>
            <person name="Brown W."/>
            <person name="Ekwall K."/>
            <person name="Kellis M."/>
            <person name="Leatherwood J."/>
            <person name="Levin H."/>
            <person name="Margalit H."/>
            <person name="Martienssen R."/>
            <person name="Nieduszynski C.A."/>
            <person name="Spatafora J.W."/>
            <person name="Friedman N."/>
            <person name="Dalgaard J.Z."/>
            <person name="Baumann P."/>
            <person name="Niki H."/>
            <person name="Regev A."/>
            <person name="Nusbaum C."/>
        </authorList>
    </citation>
    <scope>NUCLEOTIDE SEQUENCE [LARGE SCALE GENOMIC DNA]</scope>
    <source>
        <strain evidence="12">yFS286</strain>
    </source>
</reference>
<dbReference type="InterPro" id="IPR006529">
    <property type="entry name" value="U2AF_lg"/>
</dbReference>
<dbReference type="RefSeq" id="XP_013017462.1">
    <property type="nucleotide sequence ID" value="XM_013162008.1"/>
</dbReference>
<keyword evidence="5 8" id="KW-0508">mRNA splicing</keyword>
<dbReference type="PANTHER" id="PTHR23139">
    <property type="entry name" value="RNA-BINDING PROTEIN"/>
    <property type="match status" value="1"/>
</dbReference>
<dbReference type="EMBL" id="KE503206">
    <property type="protein sequence ID" value="EPX74310.1"/>
    <property type="molecule type" value="Genomic_DNA"/>
</dbReference>
<evidence type="ECO:0000313" key="12">
    <source>
        <dbReference type="Proteomes" id="UP000016088"/>
    </source>
</evidence>
<keyword evidence="3" id="KW-0677">Repeat</keyword>
<dbReference type="GO" id="GO:0000245">
    <property type="term" value="P:spliceosomal complex assembly"/>
    <property type="evidence" value="ECO:0007669"/>
    <property type="project" value="EnsemblFungi"/>
</dbReference>
<gene>
    <name evidence="11" type="ORF">SOCG_03520</name>
</gene>
<dbReference type="CDD" id="cd12232">
    <property type="entry name" value="RRM3_U2AF65"/>
    <property type="match status" value="1"/>
</dbReference>
<protein>
    <recommendedName>
        <fullName evidence="8">Splicing factor U2AF subunit</fullName>
    </recommendedName>
    <alternativeName>
        <fullName evidence="8">U2 snRNP auxiliary factor large subunit</fullName>
    </alternativeName>
</protein>
<dbReference type="GO" id="GO:0071004">
    <property type="term" value="C:U2-type prespliceosome"/>
    <property type="evidence" value="ECO:0007669"/>
    <property type="project" value="EnsemblFungi"/>
</dbReference>
<name>S9R7U5_SCHOY</name>
<comment type="similarity">
    <text evidence="8">Belongs to the splicing factor SR family.</text>
</comment>
<evidence type="ECO:0000256" key="9">
    <source>
        <dbReference type="SAM" id="MobiDB-lite"/>
    </source>
</evidence>
<dbReference type="Pfam" id="PF00076">
    <property type="entry name" value="RRM_1"/>
    <property type="match status" value="2"/>
</dbReference>
<dbReference type="OrthoDB" id="10266058at2759"/>
<feature type="domain" description="RRM" evidence="10">
    <location>
        <begin position="418"/>
        <end position="510"/>
    </location>
</feature>
<keyword evidence="6 8" id="KW-0539">Nucleus</keyword>
<dbReference type="SUPFAM" id="SSF54928">
    <property type="entry name" value="RNA-binding domain, RBD"/>
    <property type="match status" value="1"/>
</dbReference>
<dbReference type="GO" id="GO:0003723">
    <property type="term" value="F:RNA binding"/>
    <property type="evidence" value="ECO:0007669"/>
    <property type="project" value="UniProtKB-UniRule"/>
</dbReference>
<dbReference type="GO" id="GO:0045292">
    <property type="term" value="P:mRNA cis splicing, via spliceosome"/>
    <property type="evidence" value="ECO:0007669"/>
    <property type="project" value="EnsemblFungi"/>
</dbReference>
<dbReference type="PROSITE" id="PS50102">
    <property type="entry name" value="RRM"/>
    <property type="match status" value="2"/>
</dbReference>
<dbReference type="GO" id="GO:0005686">
    <property type="term" value="C:U2 snRNP"/>
    <property type="evidence" value="ECO:0007669"/>
    <property type="project" value="EnsemblFungi"/>
</dbReference>
<evidence type="ECO:0000256" key="4">
    <source>
        <dbReference type="ARBA" id="ARBA00022884"/>
    </source>
</evidence>
<dbReference type="HOGENOM" id="CLU_021795_2_0_1"/>
<organism evidence="11 12">
    <name type="scientific">Schizosaccharomyces octosporus (strain yFS286)</name>
    <name type="common">Fission yeast</name>
    <name type="synonym">Octosporomyces octosporus</name>
    <dbReference type="NCBI Taxonomy" id="483514"/>
    <lineage>
        <taxon>Eukaryota</taxon>
        <taxon>Fungi</taxon>
        <taxon>Dikarya</taxon>
        <taxon>Ascomycota</taxon>
        <taxon>Taphrinomycotina</taxon>
        <taxon>Schizosaccharomycetes</taxon>
        <taxon>Schizosaccharomycetales</taxon>
        <taxon>Schizosaccharomycetaceae</taxon>
        <taxon>Schizosaccharomyces</taxon>
    </lineage>
</organism>
<dbReference type="Gene3D" id="3.30.70.330">
    <property type="match status" value="3"/>
</dbReference>
<dbReference type="VEuPathDB" id="FungiDB:SOCG_03520"/>
<dbReference type="SMART" id="SM00360">
    <property type="entry name" value="RRM"/>
    <property type="match status" value="2"/>
</dbReference>
<keyword evidence="12" id="KW-1185">Reference proteome</keyword>
<comment type="subcellular location">
    <subcellularLocation>
        <location evidence="1 8">Nucleus</location>
    </subcellularLocation>
</comment>
<proteinExistence type="inferred from homology"/>
<evidence type="ECO:0000313" key="11">
    <source>
        <dbReference type="EMBL" id="EPX74310.1"/>
    </source>
</evidence>
<dbReference type="InterPro" id="IPR012677">
    <property type="entry name" value="Nucleotide-bd_a/b_plait_sf"/>
</dbReference>
<keyword evidence="2 8" id="KW-0507">mRNA processing</keyword>
<feature type="compositionally biased region" description="Basic and acidic residues" evidence="9">
    <location>
        <begin position="8"/>
        <end position="89"/>
    </location>
</feature>
<dbReference type="OMA" id="MTQWDIK"/>
<dbReference type="InterPro" id="IPR035979">
    <property type="entry name" value="RBD_domain_sf"/>
</dbReference>
<dbReference type="GO" id="GO:0000243">
    <property type="term" value="C:commitment complex"/>
    <property type="evidence" value="ECO:0007669"/>
    <property type="project" value="EnsemblFungi"/>
</dbReference>
<dbReference type="eggNOG" id="KOG0120">
    <property type="taxonomic scope" value="Eukaryota"/>
</dbReference>
<feature type="domain" description="RRM" evidence="10">
    <location>
        <begin position="310"/>
        <end position="388"/>
    </location>
</feature>
<evidence type="ECO:0000259" key="10">
    <source>
        <dbReference type="PROSITE" id="PS50102"/>
    </source>
</evidence>
<evidence type="ECO:0000256" key="6">
    <source>
        <dbReference type="ARBA" id="ARBA00023242"/>
    </source>
</evidence>
<keyword evidence="4 7" id="KW-0694">RNA-binding</keyword>
<dbReference type="AlphaFoldDB" id="S9R7U5"/>
<dbReference type="GeneID" id="25032492"/>
<dbReference type="Proteomes" id="UP000016088">
    <property type="component" value="Unassembled WGS sequence"/>
</dbReference>
<evidence type="ECO:0000256" key="7">
    <source>
        <dbReference type="PROSITE-ProRule" id="PRU00176"/>
    </source>
</evidence>
<dbReference type="InterPro" id="IPR000504">
    <property type="entry name" value="RRM_dom"/>
</dbReference>
<evidence type="ECO:0000256" key="8">
    <source>
        <dbReference type="RuleBase" id="RU364135"/>
    </source>
</evidence>
<sequence>MDLSSRISESRSLRRSRDPRDENGGRMDRYSSRDTERSHYRDDYRRRHRDDHDYRRHRDYRDYREYRERSPRDEERPKRRRYDDHDYHSSRQSFRRKSLSPPPNRTRNLQSLERELEQLRDVKPINEWVRQNSQWDIKPPGYELVTADQAKMSGLFPLPGAPRTANSDPEKLLEFARSAAGSIMAPPPPLQPGASRQARRLVVSNLPSDFDINTFKSFIEDLFISTTYHKPETSHFSNAYFCKEDKYAILELSRPEDATFLWGLHTAQYAPDILITFNRIKNYIVPQITDETANQRSSDFTQNEVLDSKNKVYFTNFPSNLSEQNVIELFKPFGELLSFQLIKDVADNSSRGFGFCEYRNPENTEKAIQNLDGMEFNDKKISVGFSCVGLNQKIPESNVGMVALTELAKSDPKTQATRVLQIHNVVTENEATDPKECEEIQEAIGTQLSQYGKVLDIKIPQQKGFSDTPSLGIGKVYVRFADIESAVTAMQEMRGYKFDDRTIVLAFYGEDCYKANAW</sequence>